<dbReference type="WBParaSite" id="Hba_08037">
    <property type="protein sequence ID" value="Hba_08037"/>
    <property type="gene ID" value="Hba_08037"/>
</dbReference>
<keyword evidence="2" id="KW-1185">Reference proteome</keyword>
<feature type="transmembrane region" description="Helical" evidence="1">
    <location>
        <begin position="233"/>
        <end position="258"/>
    </location>
</feature>
<name>A0A1I7WS74_HETBA</name>
<keyword evidence="1" id="KW-0812">Transmembrane</keyword>
<accession>A0A1I7WS74</accession>
<feature type="transmembrane region" description="Helical" evidence="1">
    <location>
        <begin position="21"/>
        <end position="43"/>
    </location>
</feature>
<sequence>MFSSNSGRKSLLRNGSERSSMKNWPLFAFLFGLVFFFYIFYVYQVQNTEFALNREQLEIQLRQVKALKNELIDVKVELERIGVSEATAKRQYNECNTKLSDCSTSLRASKIKIENILLEKTKCEKYMGDNQSLILDLKNNVVCFAFFRLLVMLVIGIHRCYFQTELERNNTAQRMLISTQTVLLAQLNQTVQAICFQMLKTEVSVLRSGHSSSPQQSSKEVIPQNKNVDYQILILYSQLLECLTTTIFYLFVCFLMSLNKSLF</sequence>
<organism evidence="2 3">
    <name type="scientific">Heterorhabditis bacteriophora</name>
    <name type="common">Entomopathogenic nematode worm</name>
    <dbReference type="NCBI Taxonomy" id="37862"/>
    <lineage>
        <taxon>Eukaryota</taxon>
        <taxon>Metazoa</taxon>
        <taxon>Ecdysozoa</taxon>
        <taxon>Nematoda</taxon>
        <taxon>Chromadorea</taxon>
        <taxon>Rhabditida</taxon>
        <taxon>Rhabditina</taxon>
        <taxon>Rhabditomorpha</taxon>
        <taxon>Strongyloidea</taxon>
        <taxon>Heterorhabditidae</taxon>
        <taxon>Heterorhabditis</taxon>
    </lineage>
</organism>
<evidence type="ECO:0000256" key="1">
    <source>
        <dbReference type="SAM" id="Phobius"/>
    </source>
</evidence>
<reference evidence="3" key="1">
    <citation type="submission" date="2016-11" db="UniProtKB">
        <authorList>
            <consortium name="WormBaseParasite"/>
        </authorList>
    </citation>
    <scope>IDENTIFICATION</scope>
</reference>
<evidence type="ECO:0000313" key="2">
    <source>
        <dbReference type="Proteomes" id="UP000095283"/>
    </source>
</evidence>
<keyword evidence="1" id="KW-0472">Membrane</keyword>
<protein>
    <submittedName>
        <fullName evidence="3">Uncharacterized protein</fullName>
    </submittedName>
</protein>
<keyword evidence="1" id="KW-1133">Transmembrane helix</keyword>
<feature type="transmembrane region" description="Helical" evidence="1">
    <location>
        <begin position="139"/>
        <end position="158"/>
    </location>
</feature>
<dbReference type="Proteomes" id="UP000095283">
    <property type="component" value="Unplaced"/>
</dbReference>
<dbReference type="AlphaFoldDB" id="A0A1I7WS74"/>
<proteinExistence type="predicted"/>
<evidence type="ECO:0000313" key="3">
    <source>
        <dbReference type="WBParaSite" id="Hba_08037"/>
    </source>
</evidence>